<dbReference type="Pfam" id="PF04796">
    <property type="entry name" value="RepA_C"/>
    <property type="match status" value="2"/>
</dbReference>
<gene>
    <name evidence="1" type="ORF">HPF_23200</name>
</gene>
<sequence length="289" mass="33000">MPYKDPKTKFFERQNGDLTLTMLSPKGVPYGKYPRLLLSWLITEAVTTRSPVVTLGDTLAEFLRATIGVEATGGKRGTATRVSEQMERLFKSLISVDRRDQPDARSFSFENITLVRGGTIDQEDMRRLDSLDAIENTGDVAGQHLWRAADRTSEQGRWNSQVELTPQFFRECIETPVPLDLRAYRALSPSPMAMDIYSWCTYRMSYIKRPTRPIPWPILQAQFGSGFPFTEQGTRDFKKAFKRNLDIVRLTYPDLRVDETSDRGGLILMPSKPHIPKLSRGSAEQKRLF</sequence>
<dbReference type="InterPro" id="IPR006881">
    <property type="entry name" value="RepA_C"/>
</dbReference>
<name>A0A4P6XA05_HYDPS</name>
<reference evidence="1 2" key="1">
    <citation type="submission" date="2019-03" db="EMBL/GenBank/DDBJ databases">
        <authorList>
            <person name="Sebastian G."/>
            <person name="Baumann P."/>
            <person name="Ruckert C."/>
            <person name="Kalinowski J."/>
            <person name="Nebel B."/>
            <person name="Takors R."/>
            <person name="Blombach B."/>
        </authorList>
    </citation>
    <scope>NUCLEOTIDE SEQUENCE [LARGE SCALE GENOMIC DNA]</scope>
    <source>
        <strain evidence="1 2">DSM 1084</strain>
        <plasmid evidence="1 2">pDSM1084</plasmid>
    </source>
</reference>
<protein>
    <submittedName>
        <fullName evidence="1">Plasmid encoded RepA protein</fullName>
    </submittedName>
</protein>
<dbReference type="AlphaFoldDB" id="A0A4P6XA05"/>
<dbReference type="EMBL" id="CP037868">
    <property type="protein sequence ID" value="QBM30614.1"/>
    <property type="molecule type" value="Genomic_DNA"/>
</dbReference>
<dbReference type="KEGG" id="hpse:HPF_23200"/>
<keyword evidence="2" id="KW-1185">Reference proteome</keyword>
<keyword evidence="1" id="KW-0614">Plasmid</keyword>
<evidence type="ECO:0000313" key="1">
    <source>
        <dbReference type="EMBL" id="QBM30614.1"/>
    </source>
</evidence>
<accession>A0A4P6XA05</accession>
<geneLocation type="plasmid" evidence="1 2">
    <name>pDSM1084</name>
</geneLocation>
<dbReference type="Proteomes" id="UP000293912">
    <property type="component" value="Plasmid pDSM1084"/>
</dbReference>
<evidence type="ECO:0000313" key="2">
    <source>
        <dbReference type="Proteomes" id="UP000293912"/>
    </source>
</evidence>
<proteinExistence type="predicted"/>
<organism evidence="1 2">
    <name type="scientific">Hydrogenophaga pseudoflava</name>
    <name type="common">Pseudomonas carboxydoflava</name>
    <dbReference type="NCBI Taxonomy" id="47421"/>
    <lineage>
        <taxon>Bacteria</taxon>
        <taxon>Pseudomonadati</taxon>
        <taxon>Pseudomonadota</taxon>
        <taxon>Betaproteobacteria</taxon>
        <taxon>Burkholderiales</taxon>
        <taxon>Comamonadaceae</taxon>
        <taxon>Hydrogenophaga</taxon>
    </lineage>
</organism>